<dbReference type="InterPro" id="IPR036291">
    <property type="entry name" value="NAD(P)-bd_dom_sf"/>
</dbReference>
<dbReference type="STRING" id="362257.SVTN_16465"/>
<dbReference type="AlphaFoldDB" id="A0A0B5HUR0"/>
<accession>A0A0B5HUR0</accession>
<dbReference type="PANTHER" id="PTHR43162:SF1">
    <property type="entry name" value="PRESTALK A DIFFERENTIATION PROTEIN A"/>
    <property type="match status" value="1"/>
</dbReference>
<dbReference type="InterPro" id="IPR008030">
    <property type="entry name" value="NmrA-like"/>
</dbReference>
<name>A0A0B5HUR0_9ACTN</name>
<dbReference type="SUPFAM" id="SSF51735">
    <property type="entry name" value="NAD(P)-binding Rossmann-fold domains"/>
    <property type="match status" value="1"/>
</dbReference>
<dbReference type="Proteomes" id="UP000031774">
    <property type="component" value="Chromosome"/>
</dbReference>
<dbReference type="EMBL" id="CP010407">
    <property type="protein sequence ID" value="AJF65755.1"/>
    <property type="molecule type" value="Genomic_DNA"/>
</dbReference>
<gene>
    <name evidence="2" type="ORF">SVTN_16465</name>
</gene>
<dbReference type="KEGG" id="svt:SVTN_16465"/>
<feature type="domain" description="NmrA-like" evidence="1">
    <location>
        <begin position="2"/>
        <end position="243"/>
    </location>
</feature>
<sequence>MTVLVTGSRGRVATTLLDLLDAAGIEARAGSKNPTDLSPPPGVKTVHCDLTDPATFDTALEGVDSVFLYAEAAHAGTFADRARAAGVEHIALLSSSSVLAPDAAENPIAASHLAAERALSAAAASGTFEATHLRPGAFATNALQWAWALKDGHGPALPYPHAYGDPIHERDVAEAAFAVLTEPRLRGSSYHLTGPESLDFTEQLAIVAEVTGRPAPYTTVTPEDWKESVAAFMPEPFANALLAYWASHDGRPTPLTRTIETLTGHPARTFTTWTRDHTEAFTS</sequence>
<dbReference type="Gene3D" id="3.40.50.720">
    <property type="entry name" value="NAD(P)-binding Rossmann-like Domain"/>
    <property type="match status" value="1"/>
</dbReference>
<dbReference type="InterPro" id="IPR051604">
    <property type="entry name" value="Ergot_Alk_Oxidoreductase"/>
</dbReference>
<reference evidence="2 3" key="1">
    <citation type="submission" date="2014-12" db="EMBL/GenBank/DDBJ databases">
        <title>Complete genome sequence of Streptomyces vietnamensis strain GIMV4.0001, a genetic manipulable producer of the benzoisochromanequinone antibiotic granaticin.</title>
        <authorList>
            <person name="Deng M.R."/>
            <person name="Guo J."/>
            <person name="Ma L.Y."/>
            <person name="Feng G.D."/>
            <person name="Mo C.Y."/>
            <person name="Zhu H.H."/>
        </authorList>
    </citation>
    <scope>NUCLEOTIDE SEQUENCE [LARGE SCALE GENOMIC DNA]</scope>
    <source>
        <strain evidence="3">GIMV4.0001</strain>
    </source>
</reference>
<evidence type="ECO:0000313" key="3">
    <source>
        <dbReference type="Proteomes" id="UP000031774"/>
    </source>
</evidence>
<dbReference type="Pfam" id="PF05368">
    <property type="entry name" value="NmrA"/>
    <property type="match status" value="1"/>
</dbReference>
<evidence type="ECO:0000259" key="1">
    <source>
        <dbReference type="Pfam" id="PF05368"/>
    </source>
</evidence>
<dbReference type="PANTHER" id="PTHR43162">
    <property type="match status" value="1"/>
</dbReference>
<proteinExistence type="predicted"/>
<keyword evidence="3" id="KW-1185">Reference proteome</keyword>
<protein>
    <submittedName>
        <fullName evidence="2">NmrA family transcriptional regulator</fullName>
    </submittedName>
</protein>
<evidence type="ECO:0000313" key="2">
    <source>
        <dbReference type="EMBL" id="AJF65755.1"/>
    </source>
</evidence>
<dbReference type="RefSeq" id="WP_041129779.1">
    <property type="nucleotide sequence ID" value="NZ_CP010407.1"/>
</dbReference>
<dbReference type="HOGENOM" id="CLU_007383_10_6_11"/>
<organism evidence="2 3">
    <name type="scientific">Streptomyces vietnamensis</name>
    <dbReference type="NCBI Taxonomy" id="362257"/>
    <lineage>
        <taxon>Bacteria</taxon>
        <taxon>Bacillati</taxon>
        <taxon>Actinomycetota</taxon>
        <taxon>Actinomycetes</taxon>
        <taxon>Kitasatosporales</taxon>
        <taxon>Streptomycetaceae</taxon>
        <taxon>Streptomyces</taxon>
    </lineage>
</organism>